<dbReference type="GO" id="GO:0002020">
    <property type="term" value="F:protease binding"/>
    <property type="evidence" value="ECO:0007669"/>
    <property type="project" value="InterPro"/>
</dbReference>
<dbReference type="InterPro" id="IPR001315">
    <property type="entry name" value="CARD"/>
</dbReference>
<evidence type="ECO:0000256" key="1">
    <source>
        <dbReference type="SAM" id="MobiDB-lite"/>
    </source>
</evidence>
<dbReference type="EMBL" id="UYJE01002015">
    <property type="protein sequence ID" value="VDI07140.1"/>
    <property type="molecule type" value="Genomic_DNA"/>
</dbReference>
<protein>
    <recommendedName>
        <fullName evidence="2">CARD domain-containing protein</fullName>
    </recommendedName>
</protein>
<feature type="region of interest" description="Disordered" evidence="1">
    <location>
        <begin position="191"/>
        <end position="218"/>
    </location>
</feature>
<dbReference type="SUPFAM" id="SSF52540">
    <property type="entry name" value="P-loop containing nucleoside triphosphate hydrolases"/>
    <property type="match status" value="1"/>
</dbReference>
<keyword evidence="4" id="KW-1185">Reference proteome</keyword>
<dbReference type="GO" id="GO:0042981">
    <property type="term" value="P:regulation of apoptotic process"/>
    <property type="evidence" value="ECO:0007669"/>
    <property type="project" value="InterPro"/>
</dbReference>
<evidence type="ECO:0000313" key="4">
    <source>
        <dbReference type="Proteomes" id="UP000596742"/>
    </source>
</evidence>
<dbReference type="PANTHER" id="PTHR15034:SF5">
    <property type="entry name" value="DEATH DOMAIN-CONTAINING PROTEIN CRADD"/>
    <property type="match status" value="1"/>
</dbReference>
<dbReference type="PANTHER" id="PTHR15034">
    <property type="entry name" value="DEATH DOMAIN-CONTAINING PROTEIN CRADD"/>
    <property type="match status" value="1"/>
</dbReference>
<dbReference type="InterPro" id="IPR027417">
    <property type="entry name" value="P-loop_NTPase"/>
</dbReference>
<gene>
    <name evidence="3" type="ORF">MGAL_10B040797</name>
</gene>
<dbReference type="PROSITE" id="PS50209">
    <property type="entry name" value="CARD"/>
    <property type="match status" value="2"/>
</dbReference>
<dbReference type="CDD" id="cd01671">
    <property type="entry name" value="CARD"/>
    <property type="match status" value="2"/>
</dbReference>
<dbReference type="Gene3D" id="1.10.533.10">
    <property type="entry name" value="Death Domain, Fas"/>
    <property type="match status" value="2"/>
</dbReference>
<dbReference type="InterPro" id="IPR049050">
    <property type="entry name" value="nSTAND3"/>
</dbReference>
<proteinExistence type="predicted"/>
<sequence length="794" mass="92453">MSQLEILNAECMTNEHVSGECDVLKLSNAEDEKFHDVMEKVGMARKPLRIRQLRSTLLEWIKDPGEIAENQNENQPVATDEKTENDQCDDYLNPNDSQIVSIEKGQTSKRKSGLFGRLVGFFRKKPSTSKTVKKGDKGLTEKNEDVSTFIKKTDDDALSSSALKSTTVSEFYPGLPHMRKDVHWKQTKGEGPIATNKLEKKTIEQQEDTRSRPTQRVIKDQKQHGLFPYYDELINQTVLDKMVLDNLISRCILMIEDREEIIKPTTQRERNKVLLDILTDRPYGTFHVFKDVLKESDPHNSDVQELISRMQCTVNSEENMCCNKINVNDNAIRMQKNYTLLVNNIVSTTDVTDYLIGEDIMQHEEREEVCASGLTTNESNRRLLDKLLYKDRNGYHQLLKALRHAEYLQIANEVSNTAVTELDQKLYRIGIAKFRDRQDTKEEKFEDFQFIRSSMEKLESTQDDVIPKNILDQFERRLEQWKDDDHTFVSIEAEKEVIKTISTESCTIIIGNSGTGKSFLIRHVALTMMKQGYIVIPCDNPGDIRQWFKHERKTLFVFDDVCGRYSLNQQIFTDWKQRHDHIKSLLKDKCCKIMATCRLEVYKEEQFSSLSFFKTCTVDLSSQAFKLNSTEKFALAEVYFKNNANKVKELSEEYDFFPLLCYLYYKQKLQEHIDINNFFSNPFDIFANELTDMYREGDAGKMKYCSLVLCVMFNNTLREEYFSTKDIKSALVIEDLLDECELNKGTSIARLRKSLETLEGTYVVKEDCTYKIIHDKLFDFLAKYFGEKMLQLFH</sequence>
<comment type="caution">
    <text evidence="3">The sequence shown here is derived from an EMBL/GenBank/DDBJ whole genome shotgun (WGS) entry which is preliminary data.</text>
</comment>
<dbReference type="Proteomes" id="UP000596742">
    <property type="component" value="Unassembled WGS sequence"/>
</dbReference>
<dbReference type="GO" id="GO:0070513">
    <property type="term" value="F:death domain binding"/>
    <property type="evidence" value="ECO:0007669"/>
    <property type="project" value="InterPro"/>
</dbReference>
<evidence type="ECO:0000313" key="3">
    <source>
        <dbReference type="EMBL" id="VDI07140.1"/>
    </source>
</evidence>
<dbReference type="AlphaFoldDB" id="A0A8B6CNB2"/>
<dbReference type="InterPro" id="IPR011029">
    <property type="entry name" value="DEATH-like_dom_sf"/>
</dbReference>
<reference evidence="3" key="1">
    <citation type="submission" date="2018-11" db="EMBL/GenBank/DDBJ databases">
        <authorList>
            <person name="Alioto T."/>
            <person name="Alioto T."/>
        </authorList>
    </citation>
    <scope>NUCLEOTIDE SEQUENCE</scope>
</reference>
<feature type="compositionally biased region" description="Basic and acidic residues" evidence="1">
    <location>
        <begin position="197"/>
        <end position="218"/>
    </location>
</feature>
<dbReference type="SUPFAM" id="SSF47986">
    <property type="entry name" value="DEATH domain"/>
    <property type="match status" value="2"/>
</dbReference>
<feature type="domain" description="CARD" evidence="2">
    <location>
        <begin position="334"/>
        <end position="417"/>
    </location>
</feature>
<dbReference type="InterPro" id="IPR006988">
    <property type="entry name" value="Nab_N"/>
</dbReference>
<dbReference type="OrthoDB" id="6181940at2759"/>
<dbReference type="Pfam" id="PF00619">
    <property type="entry name" value="CARD"/>
    <property type="match status" value="2"/>
</dbReference>
<organism evidence="3 4">
    <name type="scientific">Mytilus galloprovincialis</name>
    <name type="common">Mediterranean mussel</name>
    <dbReference type="NCBI Taxonomy" id="29158"/>
    <lineage>
        <taxon>Eukaryota</taxon>
        <taxon>Metazoa</taxon>
        <taxon>Spiralia</taxon>
        <taxon>Lophotrochozoa</taxon>
        <taxon>Mollusca</taxon>
        <taxon>Bivalvia</taxon>
        <taxon>Autobranchia</taxon>
        <taxon>Pteriomorphia</taxon>
        <taxon>Mytilida</taxon>
        <taxon>Mytiloidea</taxon>
        <taxon>Mytilidae</taxon>
        <taxon>Mytilinae</taxon>
        <taxon>Mytilus</taxon>
    </lineage>
</organism>
<dbReference type="GO" id="GO:0003712">
    <property type="term" value="F:transcription coregulator activity"/>
    <property type="evidence" value="ECO:0007669"/>
    <property type="project" value="InterPro"/>
</dbReference>
<dbReference type="Pfam" id="PF04904">
    <property type="entry name" value="SAM_NCD1"/>
    <property type="match status" value="1"/>
</dbReference>
<dbReference type="GO" id="GO:0006355">
    <property type="term" value="P:regulation of DNA-templated transcription"/>
    <property type="evidence" value="ECO:0007669"/>
    <property type="project" value="InterPro"/>
</dbReference>
<feature type="domain" description="CARD" evidence="2">
    <location>
        <begin position="218"/>
        <end position="299"/>
    </location>
</feature>
<name>A0A8B6CNB2_MYTGA</name>
<evidence type="ECO:0000259" key="2">
    <source>
        <dbReference type="PROSITE" id="PS50209"/>
    </source>
</evidence>
<accession>A0A8B6CNB2</accession>
<dbReference type="InterPro" id="IPR037939">
    <property type="entry name" value="CRADD"/>
</dbReference>
<dbReference type="GO" id="GO:0005634">
    <property type="term" value="C:nucleus"/>
    <property type="evidence" value="ECO:0007669"/>
    <property type="project" value="InterPro"/>
</dbReference>
<dbReference type="Pfam" id="PF20720">
    <property type="entry name" value="nSTAND3"/>
    <property type="match status" value="1"/>
</dbReference>